<evidence type="ECO:0000256" key="1">
    <source>
        <dbReference type="ARBA" id="ARBA00022801"/>
    </source>
</evidence>
<evidence type="ECO:0000259" key="2">
    <source>
        <dbReference type="SMART" id="SM00331"/>
    </source>
</evidence>
<dbReference type="InterPro" id="IPR001932">
    <property type="entry name" value="PPM-type_phosphatase-like_dom"/>
</dbReference>
<reference evidence="3" key="1">
    <citation type="submission" date="2020-04" db="EMBL/GenBank/DDBJ databases">
        <authorList>
            <person name="Zhang T."/>
        </authorList>
    </citation>
    <scope>NUCLEOTIDE SEQUENCE</scope>
    <source>
        <strain evidence="3">HKST-UBA02</strain>
    </source>
</reference>
<dbReference type="EMBL" id="JAGQHS010000177">
    <property type="protein sequence ID" value="MCA9758479.1"/>
    <property type="molecule type" value="Genomic_DNA"/>
</dbReference>
<dbReference type="Proteomes" id="UP000739538">
    <property type="component" value="Unassembled WGS sequence"/>
</dbReference>
<name>A0A956SGD7_UNCEI</name>
<dbReference type="InterPro" id="IPR036457">
    <property type="entry name" value="PPM-type-like_dom_sf"/>
</dbReference>
<dbReference type="SUPFAM" id="SSF81606">
    <property type="entry name" value="PP2C-like"/>
    <property type="match status" value="1"/>
</dbReference>
<dbReference type="AlphaFoldDB" id="A0A956SGD7"/>
<sequence length="421" mass="45951">MRLRGGFVSYTSRVQARKKEETKVETNGTTSQVLDVRSKRFYRQLEAILEVVQAGSGDGNWIRRVHTGILGAFGDLLHLRGGTVLVDHGGFFLEDTDDTAPASVSTSDAAVALVVDHGVCLFRTSIGDCVRLGRSGIAAVLIQSEPRRILTFELGEQSTGEEVEFALRTLRSALDHRLQTDRMHSHLEQAFEIQRSLLPSKVPVLPGFEFAAFSSPAERVGGDFYDFLIGDEVSLTWVVGDASGHGLGAALLARDVVTGLRMGVERELKLAVLVERLGRVIARGFLSTRFTSLFLAEVEREGNVFYVNAGHPSPWVLKASGDAVRLDVGGAVLGPMEPGRYRRGHVFLEPGDLLFAPTDGLLERTDRTGEMFGEARVTRILCDTIGQSVSAISRRIETEVSSHGPIGDDTTWILLRRLPVG</sequence>
<dbReference type="PANTHER" id="PTHR43156:SF2">
    <property type="entry name" value="STAGE II SPORULATION PROTEIN E"/>
    <property type="match status" value="1"/>
</dbReference>
<dbReference type="Gene3D" id="3.60.40.10">
    <property type="entry name" value="PPM-type phosphatase domain"/>
    <property type="match status" value="1"/>
</dbReference>
<organism evidence="3 4">
    <name type="scientific">Eiseniibacteriota bacterium</name>
    <dbReference type="NCBI Taxonomy" id="2212470"/>
    <lineage>
        <taxon>Bacteria</taxon>
        <taxon>Candidatus Eiseniibacteriota</taxon>
    </lineage>
</organism>
<comment type="caution">
    <text evidence="3">The sequence shown here is derived from an EMBL/GenBank/DDBJ whole genome shotgun (WGS) entry which is preliminary data.</text>
</comment>
<evidence type="ECO:0000313" key="3">
    <source>
        <dbReference type="EMBL" id="MCA9758479.1"/>
    </source>
</evidence>
<dbReference type="PANTHER" id="PTHR43156">
    <property type="entry name" value="STAGE II SPORULATION PROTEIN E-RELATED"/>
    <property type="match status" value="1"/>
</dbReference>
<feature type="domain" description="PPM-type phosphatase" evidence="2">
    <location>
        <begin position="205"/>
        <end position="417"/>
    </location>
</feature>
<accession>A0A956SGD7</accession>
<reference evidence="3" key="2">
    <citation type="journal article" date="2021" name="Microbiome">
        <title>Successional dynamics and alternative stable states in a saline activated sludge microbial community over 9 years.</title>
        <authorList>
            <person name="Wang Y."/>
            <person name="Ye J."/>
            <person name="Ju F."/>
            <person name="Liu L."/>
            <person name="Boyd J.A."/>
            <person name="Deng Y."/>
            <person name="Parks D.H."/>
            <person name="Jiang X."/>
            <person name="Yin X."/>
            <person name="Woodcroft B.J."/>
            <person name="Tyson G.W."/>
            <person name="Hugenholtz P."/>
            <person name="Polz M.F."/>
            <person name="Zhang T."/>
        </authorList>
    </citation>
    <scope>NUCLEOTIDE SEQUENCE</scope>
    <source>
        <strain evidence="3">HKST-UBA02</strain>
    </source>
</reference>
<dbReference type="Pfam" id="PF07228">
    <property type="entry name" value="SpoIIE"/>
    <property type="match status" value="1"/>
</dbReference>
<proteinExistence type="predicted"/>
<keyword evidence="1" id="KW-0378">Hydrolase</keyword>
<dbReference type="InterPro" id="IPR052016">
    <property type="entry name" value="Bact_Sigma-Reg"/>
</dbReference>
<dbReference type="SMART" id="SM00331">
    <property type="entry name" value="PP2C_SIG"/>
    <property type="match status" value="1"/>
</dbReference>
<protein>
    <submittedName>
        <fullName evidence="3">SpoIIE family protein phosphatase</fullName>
    </submittedName>
</protein>
<gene>
    <name evidence="3" type="ORF">KDA27_21965</name>
</gene>
<evidence type="ECO:0000313" key="4">
    <source>
        <dbReference type="Proteomes" id="UP000739538"/>
    </source>
</evidence>
<dbReference type="GO" id="GO:0016791">
    <property type="term" value="F:phosphatase activity"/>
    <property type="evidence" value="ECO:0007669"/>
    <property type="project" value="TreeGrafter"/>
</dbReference>